<evidence type="ECO:0000313" key="3">
    <source>
        <dbReference type="EMBL" id="NYG04033.1"/>
    </source>
</evidence>
<dbReference type="EMBL" id="PHUJ01000003">
    <property type="protein sequence ID" value="PKB30453.1"/>
    <property type="molecule type" value="Genomic_DNA"/>
</dbReference>
<sequence>MTVVETLLVFVVAPAVLYFAIWGWIAVRNRSNRPRYNAGDPWPYEPLFWIAEPSAAGHHAAHAGHGDTAPSEGGDTRGGTGGKW</sequence>
<keyword evidence="2" id="KW-1133">Transmembrane helix</keyword>
<name>A0A852W4Y6_PSEA5</name>
<evidence type="ECO:0000313" key="4">
    <source>
        <dbReference type="EMBL" id="PKB30453.1"/>
    </source>
</evidence>
<dbReference type="GeneID" id="98054008"/>
<feature type="transmembrane region" description="Helical" evidence="2">
    <location>
        <begin position="6"/>
        <end position="27"/>
    </location>
</feature>
<gene>
    <name evidence="4" type="ORF">ATL51_2117</name>
    <name evidence="3" type="ORF">HDA37_004318</name>
</gene>
<organism evidence="3 6">
    <name type="scientific">Pseudonocardia alni</name>
    <name type="common">Amycolata alni</name>
    <dbReference type="NCBI Taxonomy" id="33907"/>
    <lineage>
        <taxon>Bacteria</taxon>
        <taxon>Bacillati</taxon>
        <taxon>Actinomycetota</taxon>
        <taxon>Actinomycetes</taxon>
        <taxon>Pseudonocardiales</taxon>
        <taxon>Pseudonocardiaceae</taxon>
        <taxon>Pseudonocardia</taxon>
    </lineage>
</organism>
<dbReference type="Proteomes" id="UP000549695">
    <property type="component" value="Unassembled WGS sequence"/>
</dbReference>
<evidence type="ECO:0000313" key="6">
    <source>
        <dbReference type="Proteomes" id="UP000549695"/>
    </source>
</evidence>
<keyword evidence="2" id="KW-0812">Transmembrane</keyword>
<feature type="region of interest" description="Disordered" evidence="1">
    <location>
        <begin position="59"/>
        <end position="84"/>
    </location>
</feature>
<evidence type="ECO:0000256" key="2">
    <source>
        <dbReference type="SAM" id="Phobius"/>
    </source>
</evidence>
<evidence type="ECO:0000256" key="1">
    <source>
        <dbReference type="SAM" id="MobiDB-lite"/>
    </source>
</evidence>
<comment type="caution">
    <text evidence="3">The sequence shown here is derived from an EMBL/GenBank/DDBJ whole genome shotgun (WGS) entry which is preliminary data.</text>
</comment>
<proteinExistence type="predicted"/>
<dbReference type="EMBL" id="JACCCZ010000001">
    <property type="protein sequence ID" value="NYG04033.1"/>
    <property type="molecule type" value="Genomic_DNA"/>
</dbReference>
<protein>
    <submittedName>
        <fullName evidence="3">Uncharacterized protein</fullName>
    </submittedName>
</protein>
<accession>A0AA44UNN2</accession>
<evidence type="ECO:0000313" key="5">
    <source>
        <dbReference type="Proteomes" id="UP000232453"/>
    </source>
</evidence>
<dbReference type="AlphaFoldDB" id="A0A852W4Y6"/>
<dbReference type="RefSeq" id="WP_062397046.1">
    <property type="nucleotide sequence ID" value="NZ_BAAAJZ010000003.1"/>
</dbReference>
<reference evidence="3 6" key="1">
    <citation type="submission" date="2020-07" db="EMBL/GenBank/DDBJ databases">
        <title>Sequencing the genomes of 1000 actinobacteria strains.</title>
        <authorList>
            <person name="Klenk H.-P."/>
        </authorList>
    </citation>
    <scope>NUCLEOTIDE SEQUENCE [LARGE SCALE GENOMIC DNA]</scope>
    <source>
        <strain evidence="4 5">DSM 44104</strain>
        <strain evidence="3 6">DSM 44749</strain>
    </source>
</reference>
<keyword evidence="2" id="KW-0472">Membrane</keyword>
<dbReference type="Proteomes" id="UP000232453">
    <property type="component" value="Unassembled WGS sequence"/>
</dbReference>
<accession>A0A852W4Y6</accession>
<keyword evidence="6" id="KW-1185">Reference proteome</keyword>